<accession>A0A2P2P6Z5</accession>
<evidence type="ECO:0000313" key="1">
    <source>
        <dbReference type="EMBL" id="MBX50457.1"/>
    </source>
</evidence>
<dbReference type="AlphaFoldDB" id="A0A2P2P6Z5"/>
<reference evidence="1" key="1">
    <citation type="submission" date="2018-02" db="EMBL/GenBank/DDBJ databases">
        <title>Rhizophora mucronata_Transcriptome.</title>
        <authorList>
            <person name="Meera S.P."/>
            <person name="Sreeshan A."/>
            <person name="Augustine A."/>
        </authorList>
    </citation>
    <scope>NUCLEOTIDE SEQUENCE</scope>
    <source>
        <tissue evidence="1">Leaf</tissue>
    </source>
</reference>
<sequence length="51" mass="5893">MAGHFIASHILIYFQFNVADKNIELVSCGPPYFHNNRIPLTSRTKPHPYVH</sequence>
<organism evidence="1">
    <name type="scientific">Rhizophora mucronata</name>
    <name type="common">Asiatic mangrove</name>
    <dbReference type="NCBI Taxonomy" id="61149"/>
    <lineage>
        <taxon>Eukaryota</taxon>
        <taxon>Viridiplantae</taxon>
        <taxon>Streptophyta</taxon>
        <taxon>Embryophyta</taxon>
        <taxon>Tracheophyta</taxon>
        <taxon>Spermatophyta</taxon>
        <taxon>Magnoliopsida</taxon>
        <taxon>eudicotyledons</taxon>
        <taxon>Gunneridae</taxon>
        <taxon>Pentapetalae</taxon>
        <taxon>rosids</taxon>
        <taxon>fabids</taxon>
        <taxon>Malpighiales</taxon>
        <taxon>Rhizophoraceae</taxon>
        <taxon>Rhizophora</taxon>
    </lineage>
</organism>
<name>A0A2P2P6Z5_RHIMU</name>
<dbReference type="EMBL" id="GGEC01069973">
    <property type="protein sequence ID" value="MBX50457.1"/>
    <property type="molecule type" value="Transcribed_RNA"/>
</dbReference>
<proteinExistence type="predicted"/>
<protein>
    <submittedName>
        <fullName evidence="1">Uncharacterized protein</fullName>
    </submittedName>
</protein>